<evidence type="ECO:0000313" key="2">
    <source>
        <dbReference type="Proteomes" id="UP000790377"/>
    </source>
</evidence>
<accession>A0ACB7ZV73</accession>
<name>A0ACB7ZV73_9AGAM</name>
<protein>
    <submittedName>
        <fullName evidence="1">Uncharacterized protein</fullName>
    </submittedName>
</protein>
<reference evidence="1" key="1">
    <citation type="journal article" date="2021" name="New Phytol.">
        <title>Evolutionary innovations through gain and loss of genes in the ectomycorrhizal Boletales.</title>
        <authorList>
            <person name="Wu G."/>
            <person name="Miyauchi S."/>
            <person name="Morin E."/>
            <person name="Kuo A."/>
            <person name="Drula E."/>
            <person name="Varga T."/>
            <person name="Kohler A."/>
            <person name="Feng B."/>
            <person name="Cao Y."/>
            <person name="Lipzen A."/>
            <person name="Daum C."/>
            <person name="Hundley H."/>
            <person name="Pangilinan J."/>
            <person name="Johnson J."/>
            <person name="Barry K."/>
            <person name="LaButti K."/>
            <person name="Ng V."/>
            <person name="Ahrendt S."/>
            <person name="Min B."/>
            <person name="Choi I.G."/>
            <person name="Park H."/>
            <person name="Plett J.M."/>
            <person name="Magnuson J."/>
            <person name="Spatafora J.W."/>
            <person name="Nagy L.G."/>
            <person name="Henrissat B."/>
            <person name="Grigoriev I.V."/>
            <person name="Yang Z.L."/>
            <person name="Xu J."/>
            <person name="Martin F.M."/>
        </authorList>
    </citation>
    <scope>NUCLEOTIDE SEQUENCE</scope>
    <source>
        <strain evidence="1">ATCC 28755</strain>
    </source>
</reference>
<dbReference type="EMBL" id="MU268390">
    <property type="protein sequence ID" value="KAH7904688.1"/>
    <property type="molecule type" value="Genomic_DNA"/>
</dbReference>
<organism evidence="1 2">
    <name type="scientific">Hygrophoropsis aurantiaca</name>
    <dbReference type="NCBI Taxonomy" id="72124"/>
    <lineage>
        <taxon>Eukaryota</taxon>
        <taxon>Fungi</taxon>
        <taxon>Dikarya</taxon>
        <taxon>Basidiomycota</taxon>
        <taxon>Agaricomycotina</taxon>
        <taxon>Agaricomycetes</taxon>
        <taxon>Agaricomycetidae</taxon>
        <taxon>Boletales</taxon>
        <taxon>Coniophorineae</taxon>
        <taxon>Hygrophoropsidaceae</taxon>
        <taxon>Hygrophoropsis</taxon>
    </lineage>
</organism>
<keyword evidence="2" id="KW-1185">Reference proteome</keyword>
<comment type="caution">
    <text evidence="1">The sequence shown here is derived from an EMBL/GenBank/DDBJ whole genome shotgun (WGS) entry which is preliminary data.</text>
</comment>
<evidence type="ECO:0000313" key="1">
    <source>
        <dbReference type="EMBL" id="KAH7904688.1"/>
    </source>
</evidence>
<gene>
    <name evidence="1" type="ORF">BJ138DRAFT_1119176</name>
</gene>
<sequence>MSQIPNLTPGVAILGAAFRAKEGELADKAKNLLGVTPDTYHDGDASPSIVLKALAAGKRVLSEKPIAPDVASGTDLVSEYSTKYSFPIPDDCTVED</sequence>
<proteinExistence type="predicted"/>
<dbReference type="Proteomes" id="UP000790377">
    <property type="component" value="Unassembled WGS sequence"/>
</dbReference>